<evidence type="ECO:0000313" key="9">
    <source>
        <dbReference type="EMBL" id="KMT22439.1"/>
    </source>
</evidence>
<dbReference type="InterPro" id="IPR028366">
    <property type="entry name" value="PhoU"/>
</dbReference>
<comment type="subcellular location">
    <subcellularLocation>
        <location evidence="1 7">Cytoplasm</location>
    </subcellularLocation>
</comment>
<dbReference type="NCBIfam" id="TIGR02135">
    <property type="entry name" value="phoU_full"/>
    <property type="match status" value="1"/>
</dbReference>
<evidence type="ECO:0000256" key="1">
    <source>
        <dbReference type="ARBA" id="ARBA00004496"/>
    </source>
</evidence>
<dbReference type="Pfam" id="PF01895">
    <property type="entry name" value="PhoU"/>
    <property type="match status" value="2"/>
</dbReference>
<evidence type="ECO:0000256" key="7">
    <source>
        <dbReference type="PIRNR" id="PIRNR003107"/>
    </source>
</evidence>
<evidence type="ECO:0000256" key="5">
    <source>
        <dbReference type="ARBA" id="ARBA00022490"/>
    </source>
</evidence>
<dbReference type="OrthoDB" id="9814256at2"/>
<proteinExistence type="inferred from homology"/>
<name>A0A0J8DDY3_CLOCY</name>
<feature type="domain" description="PhoU" evidence="8">
    <location>
        <begin position="18"/>
        <end position="104"/>
    </location>
</feature>
<evidence type="ECO:0000259" key="8">
    <source>
        <dbReference type="Pfam" id="PF01895"/>
    </source>
</evidence>
<dbReference type="PANTHER" id="PTHR42930:SF3">
    <property type="entry name" value="PHOSPHATE-SPECIFIC TRANSPORT SYSTEM ACCESSORY PROTEIN PHOU"/>
    <property type="match status" value="1"/>
</dbReference>
<evidence type="ECO:0000256" key="4">
    <source>
        <dbReference type="ARBA" id="ARBA00022448"/>
    </source>
</evidence>
<feature type="domain" description="PhoU" evidence="8">
    <location>
        <begin position="120"/>
        <end position="204"/>
    </location>
</feature>
<evidence type="ECO:0000256" key="3">
    <source>
        <dbReference type="ARBA" id="ARBA00011738"/>
    </source>
</evidence>
<keyword evidence="4 7" id="KW-0813">Transport</keyword>
<keyword evidence="10" id="KW-1185">Reference proteome</keyword>
<evidence type="ECO:0000313" key="10">
    <source>
        <dbReference type="Proteomes" id="UP000036756"/>
    </source>
</evidence>
<dbReference type="Proteomes" id="UP000036756">
    <property type="component" value="Unassembled WGS sequence"/>
</dbReference>
<keyword evidence="5 7" id="KW-0963">Cytoplasm</keyword>
<reference evidence="9 10" key="1">
    <citation type="submission" date="2015-06" db="EMBL/GenBank/DDBJ databases">
        <title>Draft genome sequence of the purine-degrading Clostridium cylindrosporum HC-1 (DSM 605).</title>
        <authorList>
            <person name="Poehlein A."/>
            <person name="Schiel-Bengelsdorf B."/>
            <person name="Bengelsdorf F."/>
            <person name="Daniel R."/>
            <person name="Duerre P."/>
        </authorList>
    </citation>
    <scope>NUCLEOTIDE SEQUENCE [LARGE SCALE GENOMIC DNA]</scope>
    <source>
        <strain evidence="9 10">DSM 605</strain>
    </source>
</reference>
<organism evidence="9 10">
    <name type="scientific">Clostridium cylindrosporum DSM 605</name>
    <dbReference type="NCBI Taxonomy" id="1121307"/>
    <lineage>
        <taxon>Bacteria</taxon>
        <taxon>Bacillati</taxon>
        <taxon>Bacillota</taxon>
        <taxon>Clostridia</taxon>
        <taxon>Eubacteriales</taxon>
        <taxon>Clostridiaceae</taxon>
        <taxon>Clostridium</taxon>
    </lineage>
</organism>
<dbReference type="InterPro" id="IPR038078">
    <property type="entry name" value="PhoU-like_sf"/>
</dbReference>
<dbReference type="GO" id="GO:0005737">
    <property type="term" value="C:cytoplasm"/>
    <property type="evidence" value="ECO:0007669"/>
    <property type="project" value="UniProtKB-SubCell"/>
</dbReference>
<dbReference type="PANTHER" id="PTHR42930">
    <property type="entry name" value="PHOSPHATE-SPECIFIC TRANSPORT SYSTEM ACCESSORY PROTEIN PHOU"/>
    <property type="match status" value="1"/>
</dbReference>
<comment type="subunit">
    <text evidence="3 7">Homodimer.</text>
</comment>
<gene>
    <name evidence="9" type="primary">phoU</name>
    <name evidence="9" type="ORF">CLCY_12c00220</name>
</gene>
<dbReference type="Gene3D" id="1.20.58.220">
    <property type="entry name" value="Phosphate transport system protein phou homolog 2, domain 2"/>
    <property type="match status" value="1"/>
</dbReference>
<evidence type="ECO:0000256" key="6">
    <source>
        <dbReference type="ARBA" id="ARBA00022592"/>
    </source>
</evidence>
<dbReference type="GO" id="GO:0006817">
    <property type="term" value="P:phosphate ion transport"/>
    <property type="evidence" value="ECO:0007669"/>
    <property type="project" value="UniProtKB-KW"/>
</dbReference>
<dbReference type="SUPFAM" id="SSF109755">
    <property type="entry name" value="PhoU-like"/>
    <property type="match status" value="1"/>
</dbReference>
<dbReference type="PATRIC" id="fig|1121307.3.peg.238"/>
<keyword evidence="6 7" id="KW-0592">Phosphate transport</keyword>
<protein>
    <recommendedName>
        <fullName evidence="7">Phosphate-specific transport system accessory protein PhoU</fullName>
    </recommendedName>
</protein>
<dbReference type="EMBL" id="LFVU01000008">
    <property type="protein sequence ID" value="KMT22439.1"/>
    <property type="molecule type" value="Genomic_DNA"/>
</dbReference>
<dbReference type="RefSeq" id="WP_048570005.1">
    <property type="nucleotide sequence ID" value="NZ_LFVU01000008.1"/>
</dbReference>
<sequence length="217" mass="24915">MSREHYSQKLLDVKHKVLTMGSMVENVINMSVNALKSGDIELAKRVYEEDDKIDLLEIEIEQECMTLLLLESPLAKDLRIVLTALKLITDLERMGDHAVNIAKITLEIGEEPLIKPLIDIPKMAEICQDMVRLSLDAFVKEDITLAENVAQMDEQIDTMYENIVEELFRLIAEHNDNIKQGTKLLFVGRFLERIADHTTNICERLVYMVTGERQVFN</sequence>
<comment type="similarity">
    <text evidence="2 7">Belongs to the PhoU family.</text>
</comment>
<dbReference type="AlphaFoldDB" id="A0A0J8DDY3"/>
<comment type="function">
    <text evidence="7">Plays a role in the regulation of phosphate uptake.</text>
</comment>
<dbReference type="InterPro" id="IPR026022">
    <property type="entry name" value="PhoU_dom"/>
</dbReference>
<dbReference type="GO" id="GO:0045936">
    <property type="term" value="P:negative regulation of phosphate metabolic process"/>
    <property type="evidence" value="ECO:0007669"/>
    <property type="project" value="InterPro"/>
</dbReference>
<dbReference type="STRING" id="1121307.CLCY_12c00220"/>
<evidence type="ECO:0000256" key="2">
    <source>
        <dbReference type="ARBA" id="ARBA00008107"/>
    </source>
</evidence>
<dbReference type="PIRSF" id="PIRSF003107">
    <property type="entry name" value="PhoU"/>
    <property type="match status" value="1"/>
</dbReference>
<dbReference type="FunFam" id="1.20.58.220:FF:000004">
    <property type="entry name" value="Phosphate-specific transport system accessory protein PhoU"/>
    <property type="match status" value="1"/>
</dbReference>
<accession>A0A0J8DDY3</accession>
<comment type="caution">
    <text evidence="9">The sequence shown here is derived from an EMBL/GenBank/DDBJ whole genome shotgun (WGS) entry which is preliminary data.</text>
</comment>
<dbReference type="GO" id="GO:0030643">
    <property type="term" value="P:intracellular phosphate ion homeostasis"/>
    <property type="evidence" value="ECO:0007669"/>
    <property type="project" value="InterPro"/>
</dbReference>